<proteinExistence type="predicted"/>
<reference evidence="4" key="1">
    <citation type="journal article" date="2019" name="Int. J. Syst. Evol. Microbiol.">
        <title>The Global Catalogue of Microorganisms (GCM) 10K type strain sequencing project: providing services to taxonomists for standard genome sequencing and annotation.</title>
        <authorList>
            <consortium name="The Broad Institute Genomics Platform"/>
            <consortium name="The Broad Institute Genome Sequencing Center for Infectious Disease"/>
            <person name="Wu L."/>
            <person name="Ma J."/>
        </authorList>
    </citation>
    <scope>NUCLEOTIDE SEQUENCE [LARGE SCALE GENOMIC DNA]</scope>
    <source>
        <strain evidence="4">CGMCC 1.10188</strain>
    </source>
</reference>
<dbReference type="Proteomes" id="UP000603352">
    <property type="component" value="Unassembled WGS sequence"/>
</dbReference>
<dbReference type="EMBL" id="BMDZ01000001">
    <property type="protein sequence ID" value="GGB22840.1"/>
    <property type="molecule type" value="Genomic_DNA"/>
</dbReference>
<dbReference type="PANTHER" id="PTHR45266:SF3">
    <property type="entry name" value="OXALOACETATE DECARBOXYLASE ALPHA CHAIN"/>
    <property type="match status" value="1"/>
</dbReference>
<dbReference type="InterPro" id="IPR050709">
    <property type="entry name" value="Biotin_Carboxyl_Carrier/Decarb"/>
</dbReference>
<evidence type="ECO:0000256" key="1">
    <source>
        <dbReference type="ARBA" id="ARBA00023267"/>
    </source>
</evidence>
<gene>
    <name evidence="3" type="ORF">GCM10011505_00040</name>
</gene>
<dbReference type="InterPro" id="IPR000089">
    <property type="entry name" value="Biotin_lipoyl"/>
</dbReference>
<feature type="domain" description="Lipoyl-binding" evidence="2">
    <location>
        <begin position="1"/>
        <end position="72"/>
    </location>
</feature>
<dbReference type="InterPro" id="IPR011053">
    <property type="entry name" value="Single_hybrid_motif"/>
</dbReference>
<organism evidence="3 4">
    <name type="scientific">Tistrella bauzanensis</name>
    <dbReference type="NCBI Taxonomy" id="657419"/>
    <lineage>
        <taxon>Bacteria</taxon>
        <taxon>Pseudomonadati</taxon>
        <taxon>Pseudomonadota</taxon>
        <taxon>Alphaproteobacteria</taxon>
        <taxon>Geminicoccales</taxon>
        <taxon>Geminicoccaceae</taxon>
        <taxon>Tistrella</taxon>
    </lineage>
</organism>
<evidence type="ECO:0000259" key="2">
    <source>
        <dbReference type="PROSITE" id="PS50968"/>
    </source>
</evidence>
<dbReference type="Gene3D" id="2.40.50.100">
    <property type="match status" value="1"/>
</dbReference>
<protein>
    <submittedName>
        <fullName evidence="3">Acetyl-CoA carboxylase biotin carboxyl carrier protein subunit</fullName>
    </submittedName>
</protein>
<accession>A0ABQ1I6V7</accession>
<dbReference type="RefSeq" id="WP_188573905.1">
    <property type="nucleotide sequence ID" value="NZ_BMDZ01000001.1"/>
</dbReference>
<dbReference type="Pfam" id="PF00364">
    <property type="entry name" value="Biotin_lipoyl"/>
    <property type="match status" value="1"/>
</dbReference>
<dbReference type="CDD" id="cd06850">
    <property type="entry name" value="biotinyl_domain"/>
    <property type="match status" value="1"/>
</dbReference>
<comment type="caution">
    <text evidence="3">The sequence shown here is derived from an EMBL/GenBank/DDBJ whole genome shotgun (WGS) entry which is preliminary data.</text>
</comment>
<dbReference type="PROSITE" id="PS50968">
    <property type="entry name" value="BIOTINYL_LIPOYL"/>
    <property type="match status" value="1"/>
</dbReference>
<sequence>MATTEIRSEIAGKVWKIEVPAGGHVEADEPVMILESMKMEIPVMAPVTGTVMTVLVAEGDTVAEEQVLATIA</sequence>
<dbReference type="PANTHER" id="PTHR45266">
    <property type="entry name" value="OXALOACETATE DECARBOXYLASE ALPHA CHAIN"/>
    <property type="match status" value="1"/>
</dbReference>
<keyword evidence="1" id="KW-0092">Biotin</keyword>
<dbReference type="SUPFAM" id="SSF51230">
    <property type="entry name" value="Single hybrid motif"/>
    <property type="match status" value="1"/>
</dbReference>
<name>A0ABQ1I6V7_9PROT</name>
<evidence type="ECO:0000313" key="3">
    <source>
        <dbReference type="EMBL" id="GGB22840.1"/>
    </source>
</evidence>
<evidence type="ECO:0000313" key="4">
    <source>
        <dbReference type="Proteomes" id="UP000603352"/>
    </source>
</evidence>
<keyword evidence="4" id="KW-1185">Reference proteome</keyword>